<dbReference type="SUPFAM" id="SSF56784">
    <property type="entry name" value="HAD-like"/>
    <property type="match status" value="1"/>
</dbReference>
<dbReference type="NCBIfam" id="TIGR01662">
    <property type="entry name" value="HAD-SF-IIIA"/>
    <property type="match status" value="1"/>
</dbReference>
<protein>
    <recommendedName>
        <fullName evidence="6 7">D,D-heptose 1,7-bisphosphate phosphatase</fullName>
        <ecNumber evidence="7">3.1.3.-</ecNumber>
    </recommendedName>
</protein>
<accession>A0ABV1YDL6</accession>
<dbReference type="CDD" id="cd07503">
    <property type="entry name" value="HAD_HisB-N"/>
    <property type="match status" value="1"/>
</dbReference>
<comment type="similarity">
    <text evidence="7">Belongs to the gmhB family.</text>
</comment>
<keyword evidence="3" id="KW-0479">Metal-binding</keyword>
<dbReference type="Pfam" id="PF13242">
    <property type="entry name" value="Hydrolase_like"/>
    <property type="match status" value="1"/>
</dbReference>
<dbReference type="InterPro" id="IPR006549">
    <property type="entry name" value="HAD-SF_hydro_IIIA"/>
</dbReference>
<dbReference type="InterPro" id="IPR036412">
    <property type="entry name" value="HAD-like_sf"/>
</dbReference>
<dbReference type="PIRSF" id="PIRSF004682">
    <property type="entry name" value="GmhB"/>
    <property type="match status" value="1"/>
</dbReference>
<reference evidence="8 9" key="1">
    <citation type="journal article" date="2024" name="Proc. Natl. Acad. Sci. U.S.A.">
        <title>The evolutionary genomics of adaptation to stress in wild rhizobium bacteria.</title>
        <authorList>
            <person name="Kehlet-Delgado H."/>
            <person name="Montoya A.P."/>
            <person name="Jensen K.T."/>
            <person name="Wendlandt C.E."/>
            <person name="Dexheimer C."/>
            <person name="Roberts M."/>
            <person name="Torres Martinez L."/>
            <person name="Friesen M.L."/>
            <person name="Griffitts J.S."/>
            <person name="Porter S.S."/>
        </authorList>
    </citation>
    <scope>NUCLEOTIDE SEQUENCE [LARGE SCALE GENOMIC DNA]</scope>
    <source>
        <strain evidence="8 9">M0729</strain>
    </source>
</reference>
<evidence type="ECO:0000256" key="3">
    <source>
        <dbReference type="ARBA" id="ARBA00022723"/>
    </source>
</evidence>
<comment type="subcellular location">
    <subcellularLocation>
        <location evidence="1 7">Cytoplasm</location>
    </subcellularLocation>
</comment>
<dbReference type="EC" id="3.1.3.-" evidence="7"/>
<dbReference type="InterPro" id="IPR023214">
    <property type="entry name" value="HAD_sf"/>
</dbReference>
<keyword evidence="9" id="KW-1185">Reference proteome</keyword>
<dbReference type="PANTHER" id="PTHR42891">
    <property type="entry name" value="D-GLYCERO-BETA-D-MANNO-HEPTOSE-1,7-BISPHOSPHATE 7-PHOSPHATASE"/>
    <property type="match status" value="1"/>
</dbReference>
<gene>
    <name evidence="8" type="primary">gmhB</name>
    <name evidence="8" type="ORF">NKI33_09555</name>
</gene>
<dbReference type="NCBIfam" id="TIGR01549">
    <property type="entry name" value="HAD-SF-IA-v1"/>
    <property type="match status" value="1"/>
</dbReference>
<comment type="caution">
    <text evidence="8">The sequence shown here is derived from an EMBL/GenBank/DDBJ whole genome shotgun (WGS) entry which is preliminary data.</text>
</comment>
<evidence type="ECO:0000256" key="1">
    <source>
        <dbReference type="ARBA" id="ARBA00004496"/>
    </source>
</evidence>
<evidence type="ECO:0000256" key="6">
    <source>
        <dbReference type="ARBA" id="ARBA00031828"/>
    </source>
</evidence>
<name>A0ABV1YDL6_9HYPH</name>
<evidence type="ECO:0000256" key="5">
    <source>
        <dbReference type="ARBA" id="ARBA00023277"/>
    </source>
</evidence>
<keyword evidence="5 7" id="KW-0119">Carbohydrate metabolism</keyword>
<evidence type="ECO:0000256" key="2">
    <source>
        <dbReference type="ARBA" id="ARBA00022490"/>
    </source>
</evidence>
<evidence type="ECO:0000313" key="9">
    <source>
        <dbReference type="Proteomes" id="UP001464387"/>
    </source>
</evidence>
<dbReference type="InterPro" id="IPR006543">
    <property type="entry name" value="Histidinol-phos"/>
</dbReference>
<keyword evidence="4 7" id="KW-0378">Hydrolase</keyword>
<dbReference type="PANTHER" id="PTHR42891:SF1">
    <property type="entry name" value="D-GLYCERO-BETA-D-MANNO-HEPTOSE-1,7-BISPHOSPHATE 7-PHOSPHATASE"/>
    <property type="match status" value="1"/>
</dbReference>
<dbReference type="Gene3D" id="3.40.50.1000">
    <property type="entry name" value="HAD superfamily/HAD-like"/>
    <property type="match status" value="1"/>
</dbReference>
<organism evidence="8 9">
    <name type="scientific">Mesorhizobium opportunistum</name>
    <dbReference type="NCBI Taxonomy" id="593909"/>
    <lineage>
        <taxon>Bacteria</taxon>
        <taxon>Pseudomonadati</taxon>
        <taxon>Pseudomonadota</taxon>
        <taxon>Alphaproteobacteria</taxon>
        <taxon>Hyphomicrobiales</taxon>
        <taxon>Phyllobacteriaceae</taxon>
        <taxon>Mesorhizobium</taxon>
    </lineage>
</organism>
<evidence type="ECO:0000256" key="4">
    <source>
        <dbReference type="ARBA" id="ARBA00022801"/>
    </source>
</evidence>
<dbReference type="GO" id="GO:0034200">
    <property type="term" value="F:D-glycero-beta-D-manno-heptose 1,7-bisphosphate 7-phosphatase activity"/>
    <property type="evidence" value="ECO:0007669"/>
    <property type="project" value="UniProtKB-EC"/>
</dbReference>
<dbReference type="Proteomes" id="UP001464387">
    <property type="component" value="Unassembled WGS sequence"/>
</dbReference>
<dbReference type="InterPro" id="IPR006439">
    <property type="entry name" value="HAD-SF_hydro_IA"/>
</dbReference>
<proteinExistence type="inferred from homology"/>
<dbReference type="InterPro" id="IPR004446">
    <property type="entry name" value="Heptose_bisP_phosphatase"/>
</dbReference>
<dbReference type="NCBIfam" id="TIGR01656">
    <property type="entry name" value="Histidinol-ppas"/>
    <property type="match status" value="1"/>
</dbReference>
<dbReference type="RefSeq" id="WP_023767595.1">
    <property type="nucleotide sequence ID" value="NZ_CP100477.1"/>
</dbReference>
<evidence type="ECO:0000256" key="7">
    <source>
        <dbReference type="PIRNR" id="PIRNR004682"/>
    </source>
</evidence>
<keyword evidence="2 7" id="KW-0963">Cytoplasm</keyword>
<sequence>MADAIAYPLTEPGLWVERIGDRVFPGRPPALFLDRDGTINVDTDYPSDPAEIVLRDDIVPAIVAANRYGIPVVVVTNQSGIARGYFDWSVFAAVNGRVLDLLGERGVFVDMVLACAYHEAGVGPLAVSDHPMRKPNPGMLVEAGKRLDLDLQRSLIVGDRLGDMQAGRRAGLAQGWLVDGEAAALPGFAIRRLHDADDLGGLLAAIEALGRDTDPDPGLTAHA</sequence>
<evidence type="ECO:0000313" key="8">
    <source>
        <dbReference type="EMBL" id="MER8933208.1"/>
    </source>
</evidence>
<dbReference type="EMBL" id="JAMYPJ010000010">
    <property type="protein sequence ID" value="MER8933208.1"/>
    <property type="molecule type" value="Genomic_DNA"/>
</dbReference>